<sequence>MTLLAGLEQRDKQLRRALAQQNQSAAETARLGKELRALTSERQRLVDELSARDSAYRAELAEYRRLIAALADSPNPERRQALQRYADGDRVGAFAVLEELTRVEEAARDKANKLRSAAEYRQLAALAADMQDRGEKTTNDVLQLWRAAAQRDTDDFRTWVYIGRLTQQSGDTAQVLHTAGEARRVANDDRECSVAAVELGDLKQAAGDLAAARRSFDESLQIARRRLAAANPASAQAQRDVAVSLAASHDRWRGHLAAGRRRLACPAGAWRSVAGRSTARRRGAAARGQRAMSDCFVRYNREDWSCVEPLVTALRAAGVSVRWVIRTSVAASAGARRSPSSSTRRAASSAGRTRRPGRTGLTCARRRSAPRRAAFCRRCASMACS</sequence>
<dbReference type="AlphaFoldDB" id="A0A080M110"/>
<reference evidence="3" key="3">
    <citation type="submission" date="2020-06" db="EMBL/GenBank/DDBJ databases">
        <authorList>
            <person name="Arumugam K."/>
            <person name="Besarab I."/>
            <person name="Haryono M."/>
            <person name="Bagci C."/>
            <person name="Beier S."/>
            <person name="Buchfink B."/>
            <person name="Gorska A."/>
            <person name="Qiu G."/>
            <person name="Huson D.H."/>
            <person name="Williams R.B."/>
        </authorList>
    </citation>
    <scope>NUCLEOTIDE SEQUENCE</scope>
    <source>
        <strain evidence="3">SSA1</strain>
    </source>
</reference>
<evidence type="ECO:0000313" key="2">
    <source>
        <dbReference type="EMBL" id="KFB74786.1"/>
    </source>
</evidence>
<dbReference type="InterPro" id="IPR011990">
    <property type="entry name" value="TPR-like_helical_dom_sf"/>
</dbReference>
<dbReference type="STRING" id="1453999.AW06_004256"/>
<feature type="region of interest" description="Disordered" evidence="1">
    <location>
        <begin position="334"/>
        <end position="360"/>
    </location>
</feature>
<protein>
    <submittedName>
        <fullName evidence="2">Uncharacterized protein</fullName>
    </submittedName>
</protein>
<accession>A0A080M110</accession>
<feature type="compositionally biased region" description="Low complexity" evidence="1">
    <location>
        <begin position="334"/>
        <end position="351"/>
    </location>
</feature>
<evidence type="ECO:0000313" key="3">
    <source>
        <dbReference type="EMBL" id="QLH48912.1"/>
    </source>
</evidence>
<evidence type="ECO:0000313" key="4">
    <source>
        <dbReference type="Proteomes" id="UP000021315"/>
    </source>
</evidence>
<dbReference type="Proteomes" id="UP000509684">
    <property type="component" value="Chromosome"/>
</dbReference>
<dbReference type="SUPFAM" id="SSF48452">
    <property type="entry name" value="TPR-like"/>
    <property type="match status" value="1"/>
</dbReference>
<dbReference type="Gene3D" id="1.25.40.10">
    <property type="entry name" value="Tetratricopeptide repeat domain"/>
    <property type="match status" value="1"/>
</dbReference>
<dbReference type="EMBL" id="JDST02000130">
    <property type="protein sequence ID" value="KFB74786.1"/>
    <property type="molecule type" value="Genomic_DNA"/>
</dbReference>
<reference evidence="3 5" key="2">
    <citation type="journal article" date="2019" name="Microbiome">
        <title>Annotated bacterial chromosomes from frame-shift-corrected long-read metagenomic data.</title>
        <authorList>
            <person name="Arumugam K."/>
            <person name="Bagci C."/>
            <person name="Bessarab I."/>
            <person name="Beier S."/>
            <person name="Buchfink B."/>
            <person name="Gorska A."/>
            <person name="Qiu G."/>
            <person name="Huson D.H."/>
            <person name="Williams R.B.H."/>
        </authorList>
    </citation>
    <scope>NUCLEOTIDE SEQUENCE [LARGE SCALE GENOMIC DNA]</scope>
    <source>
        <strain evidence="3">SSA1</strain>
    </source>
</reference>
<dbReference type="Proteomes" id="UP000021315">
    <property type="component" value="Unassembled WGS sequence"/>
</dbReference>
<proteinExistence type="predicted"/>
<organism evidence="2 4">
    <name type="scientific">Candidatus Accumulibacter cognatus</name>
    <dbReference type="NCBI Taxonomy" id="2954383"/>
    <lineage>
        <taxon>Bacteria</taxon>
        <taxon>Pseudomonadati</taxon>
        <taxon>Pseudomonadota</taxon>
        <taxon>Betaproteobacteria</taxon>
        <taxon>Candidatus Accumulibacter</taxon>
    </lineage>
</organism>
<evidence type="ECO:0000313" key="5">
    <source>
        <dbReference type="Proteomes" id="UP000509684"/>
    </source>
</evidence>
<name>A0A080M110_9PROT</name>
<dbReference type="KEGG" id="acog:HWD57_03280"/>
<keyword evidence="4" id="KW-1185">Reference proteome</keyword>
<reference evidence="2 4" key="1">
    <citation type="submission" date="2014-02" db="EMBL/GenBank/DDBJ databases">
        <title>Expanding our view of genomic diversity in Candidatus Accumulibacter clades.</title>
        <authorList>
            <person name="Skennerton C.T."/>
            <person name="Barr J.J."/>
            <person name="Slater F.R."/>
            <person name="Bond P.L."/>
            <person name="Tyson G.W."/>
        </authorList>
    </citation>
    <scope>NUCLEOTIDE SEQUENCE [LARGE SCALE GENOMIC DNA]</scope>
    <source>
        <strain evidence="4">SK-02</strain>
    </source>
</reference>
<evidence type="ECO:0000256" key="1">
    <source>
        <dbReference type="SAM" id="MobiDB-lite"/>
    </source>
</evidence>
<accession>A0A7D5N8Y8</accession>
<gene>
    <name evidence="2" type="ORF">AW06_004256</name>
    <name evidence="3" type="ORF">HWD57_03280</name>
</gene>
<dbReference type="EMBL" id="CP058708">
    <property type="protein sequence ID" value="QLH48912.1"/>
    <property type="molecule type" value="Genomic_DNA"/>
</dbReference>